<dbReference type="EMBL" id="CP018477">
    <property type="protein sequence ID" value="ASV76689.1"/>
    <property type="molecule type" value="Genomic_DNA"/>
</dbReference>
<evidence type="ECO:0000313" key="2">
    <source>
        <dbReference type="EMBL" id="ASV76689.1"/>
    </source>
</evidence>
<dbReference type="PANTHER" id="PTHR12631">
    <property type="entry name" value="ALPHA-L-IDURONIDASE"/>
    <property type="match status" value="1"/>
</dbReference>
<reference evidence="2 3" key="1">
    <citation type="journal article" name="Front. Microbiol.">
        <title>Sugar Metabolism of the First Thermophilic Planctomycete Thermogutta terrifontis: Comparative Genomic and Transcriptomic Approaches.</title>
        <authorList>
            <person name="Elcheninov A.G."/>
            <person name="Menzel P."/>
            <person name="Gudbergsdottir S.R."/>
            <person name="Slesarev A.I."/>
            <person name="Kadnikov V.V."/>
            <person name="Krogh A."/>
            <person name="Bonch-Osmolovskaya E.A."/>
            <person name="Peng X."/>
            <person name="Kublanov I.V."/>
        </authorList>
    </citation>
    <scope>NUCLEOTIDE SEQUENCE [LARGE SCALE GENOMIC DNA]</scope>
    <source>
        <strain evidence="2 3">R1</strain>
    </source>
</reference>
<name>A0A286RL32_9BACT</name>
<dbReference type="InterPro" id="IPR051923">
    <property type="entry name" value="Glycosyl_Hydrolase_39"/>
</dbReference>
<keyword evidence="3" id="KW-1185">Reference proteome</keyword>
<dbReference type="SUPFAM" id="SSF49344">
    <property type="entry name" value="CBD9-like"/>
    <property type="match status" value="1"/>
</dbReference>
<dbReference type="AlphaFoldDB" id="A0A286RL32"/>
<dbReference type="CDD" id="cd00241">
    <property type="entry name" value="DOMON_like"/>
    <property type="match status" value="1"/>
</dbReference>
<proteinExistence type="predicted"/>
<dbReference type="SUPFAM" id="SSF51445">
    <property type="entry name" value="(Trans)glycosidases"/>
    <property type="match status" value="1"/>
</dbReference>
<dbReference type="InterPro" id="IPR017853">
    <property type="entry name" value="GH"/>
</dbReference>
<dbReference type="GO" id="GO:0004553">
    <property type="term" value="F:hydrolase activity, hydrolyzing O-glycosyl compounds"/>
    <property type="evidence" value="ECO:0007669"/>
    <property type="project" value="TreeGrafter"/>
</dbReference>
<protein>
    <submittedName>
        <fullName evidence="2">Glycosyl hydrolase, family 5</fullName>
    </submittedName>
</protein>
<gene>
    <name evidence="2" type="ORF">THTE_4088</name>
</gene>
<dbReference type="Gene3D" id="2.60.40.1190">
    <property type="match status" value="1"/>
</dbReference>
<evidence type="ECO:0000313" key="3">
    <source>
        <dbReference type="Proteomes" id="UP000215086"/>
    </source>
</evidence>
<dbReference type="Proteomes" id="UP000215086">
    <property type="component" value="Chromosome"/>
</dbReference>
<accession>A0A286RL32</accession>
<dbReference type="KEGG" id="ttf:THTE_4088"/>
<dbReference type="Gene3D" id="3.20.20.80">
    <property type="entry name" value="Glycosidases"/>
    <property type="match status" value="1"/>
</dbReference>
<evidence type="ECO:0000256" key="1">
    <source>
        <dbReference type="SAM" id="MobiDB-lite"/>
    </source>
</evidence>
<keyword evidence="2" id="KW-0378">Hydrolase</keyword>
<dbReference type="PANTHER" id="PTHR12631:SF10">
    <property type="entry name" value="BETA-XYLOSIDASE-LIKE PROTEIN-RELATED"/>
    <property type="match status" value="1"/>
</dbReference>
<sequence>MSSRLAGTAGFFIETTTMASTTIRLITLGLWFAFFAAEATGIAEETSPVPTGNIATRNIAQPLAAKWQPGPWNSATATIEWLKEDLPEKEATHPVMEITVHYDGTGFQFASLEPAGLKIPGTLKKVRLWVKPIHPDYTWILNFRDGEGKDALNGKKLEWPLNAPTGQWSLLEFAIPQNWKHPVSIVSIGAHNWNRQNVAGDARLRIYRMEVETDISGFPTGDRPLELRITSGAPRNVFTEPEPVNFQIIGDSWRTESLPIKVRAQIIDEQGTILHQSDYSATLHDLQAWDLVWTPTRFGPFFVKVTAQLSAGGALHAETRFIYVPKPHALSADEKWRSPWGLNIHSASGGVSYESLRRIGVVWVRDYSYNRQWLVNARGADGRYNGWPWYPRINKGIQEAGLMLLACMGDSIHPYVQKGLLEPDRQWKYDLVHILWAMPDFPAWELDNEYDYHHGKEERARQWRAYHAYHRMFAEVVKFMKPDSLAVEQGTAGIHPEWVERSIQTGAFEKIDVVNAHFYCGAEPPECSVENANGPGDESEMMLISDRLRAFAKAADCDGRDRQAWITEFGWDTRAGYVVTEKEQAIYLQRGYLMGLACGIDKMFWFWDWDNKEKASTYFDGCGLFDYRNEPKPAAAALAALTHFLKNPHILGTFDLPKDVQGYVIRDGDRLWACVFRPQKNADEEEVDLPGTEFYDMYGNRLSEKPRRVGAAPLWISGFSQDDPIVVEAGFTWETPQLLSAVCGETGRLVWTTSNQTSQTLQVSWRLESSEGWKVSPTRGEFTVAPSEKLSIPISVEIPISLSQREHSLDLVVQAGNAKKTLPVKFHVIPSVELSVGSLEQEATHYTTTVRIRNNSQSEKTLVLEGSLPPGWTLEPIRSPLRVGARRETEIPLRLAIGTHDLPSTPPQVLLKDENGQTAAVTTIPVPFWHLPLVENIKIDGQFEDWPSGAWLPDWLLAARGTAFPVRVALGYNPAGVFLAVHVKNHSGAVTDPRVFWAQTCVELFIDTASDARPRKSYQATDHQFWFCPLFDTGKVFAGRWKRGTEIPATIYNLPEVRGVSRKTEDGWLMEVFLPGSRLQSWHPEAGRTVRANVNLTLPGPQGRTEIYWPASKGDGAPDRPELWGGLRLQ</sequence>
<dbReference type="RefSeq" id="WP_095416420.1">
    <property type="nucleotide sequence ID" value="NZ_CP018477.1"/>
</dbReference>
<organism evidence="2 3">
    <name type="scientific">Thermogutta terrifontis</name>
    <dbReference type="NCBI Taxonomy" id="1331910"/>
    <lineage>
        <taxon>Bacteria</taxon>
        <taxon>Pseudomonadati</taxon>
        <taxon>Planctomycetota</taxon>
        <taxon>Planctomycetia</taxon>
        <taxon>Pirellulales</taxon>
        <taxon>Thermoguttaceae</taxon>
        <taxon>Thermogutta</taxon>
    </lineage>
</organism>
<feature type="region of interest" description="Disordered" evidence="1">
    <location>
        <begin position="1111"/>
        <end position="1130"/>
    </location>
</feature>
<dbReference type="OrthoDB" id="177731at2"/>